<keyword evidence="3" id="KW-1185">Reference proteome</keyword>
<feature type="region of interest" description="Disordered" evidence="1">
    <location>
        <begin position="143"/>
        <end position="166"/>
    </location>
</feature>
<accession>A0ABR2SHE0</accession>
<organism evidence="2 3">
    <name type="scientific">Hibiscus sabdariffa</name>
    <name type="common">roselle</name>
    <dbReference type="NCBI Taxonomy" id="183260"/>
    <lineage>
        <taxon>Eukaryota</taxon>
        <taxon>Viridiplantae</taxon>
        <taxon>Streptophyta</taxon>
        <taxon>Embryophyta</taxon>
        <taxon>Tracheophyta</taxon>
        <taxon>Spermatophyta</taxon>
        <taxon>Magnoliopsida</taxon>
        <taxon>eudicotyledons</taxon>
        <taxon>Gunneridae</taxon>
        <taxon>Pentapetalae</taxon>
        <taxon>rosids</taxon>
        <taxon>malvids</taxon>
        <taxon>Malvales</taxon>
        <taxon>Malvaceae</taxon>
        <taxon>Malvoideae</taxon>
        <taxon>Hibiscus</taxon>
    </lineage>
</organism>
<protein>
    <submittedName>
        <fullName evidence="2">Uncharacterized protein</fullName>
    </submittedName>
</protein>
<reference evidence="2 3" key="1">
    <citation type="journal article" date="2024" name="G3 (Bethesda)">
        <title>Genome assembly of Hibiscus sabdariffa L. provides insights into metabolisms of medicinal natural products.</title>
        <authorList>
            <person name="Kim T."/>
        </authorList>
    </citation>
    <scope>NUCLEOTIDE SEQUENCE [LARGE SCALE GENOMIC DNA]</scope>
    <source>
        <strain evidence="2">TK-2024</strain>
        <tissue evidence="2">Old leaves</tissue>
    </source>
</reference>
<comment type="caution">
    <text evidence="2">The sequence shown here is derived from an EMBL/GenBank/DDBJ whole genome shotgun (WGS) entry which is preliminary data.</text>
</comment>
<name>A0ABR2SHE0_9ROSI</name>
<dbReference type="EMBL" id="JBBPBN010000015">
    <property type="protein sequence ID" value="KAK9024676.1"/>
    <property type="molecule type" value="Genomic_DNA"/>
</dbReference>
<gene>
    <name evidence="2" type="ORF">V6N11_004834</name>
</gene>
<sequence>MNSPKSHEALAAASLLGTGEKVGRPPDLGLIVTNVQGELSGKDRASMEKVFDPMVGNPLNDSMNMGINSTTGISGESKVETMSKPSFRYMVMGKDMVARVMNGNRFDALRINDRDAREVNMLVNKEHEGLAKIKLAMDPKATRSFGHTSKGGKNAGSSVGGGEFHSEVELGKSDGIKSGKSEEVRLQTVDVASAEIVIPMLVKLNPSANKAIRIVEAMEMGDKLAPSTSLEISGGEVGYILG</sequence>
<proteinExistence type="predicted"/>
<dbReference type="Proteomes" id="UP001396334">
    <property type="component" value="Unassembled WGS sequence"/>
</dbReference>
<evidence type="ECO:0000313" key="2">
    <source>
        <dbReference type="EMBL" id="KAK9024676.1"/>
    </source>
</evidence>
<evidence type="ECO:0000313" key="3">
    <source>
        <dbReference type="Proteomes" id="UP001396334"/>
    </source>
</evidence>
<evidence type="ECO:0000256" key="1">
    <source>
        <dbReference type="SAM" id="MobiDB-lite"/>
    </source>
</evidence>